<dbReference type="InterPro" id="IPR005368">
    <property type="entry name" value="UPF0175"/>
</dbReference>
<accession>A0AAU8JHG8</accession>
<comment type="similarity">
    <text evidence="1">Belongs to the UPF0175 family.</text>
</comment>
<dbReference type="PANTHER" id="PTHR37525:SF1">
    <property type="entry name" value="UPF0175 PROTEIN SSL1255"/>
    <property type="match status" value="1"/>
</dbReference>
<gene>
    <name evidence="2" type="ORF">ABWT76_001526</name>
</gene>
<proteinExistence type="inferred from homology"/>
<evidence type="ECO:0000313" key="2">
    <source>
        <dbReference type="EMBL" id="XCM38666.1"/>
    </source>
</evidence>
<dbReference type="EMBL" id="CP159837">
    <property type="protein sequence ID" value="XCM38666.1"/>
    <property type="molecule type" value="Genomic_DNA"/>
</dbReference>
<dbReference type="RefSeq" id="WP_054465987.1">
    <property type="nucleotide sequence ID" value="NZ_CP159837.1"/>
</dbReference>
<protein>
    <submittedName>
        <fullName evidence="2">UPF0175 family protein</fullName>
    </submittedName>
</protein>
<dbReference type="AlphaFoldDB" id="A0AAU8JHG8"/>
<reference evidence="2" key="1">
    <citation type="submission" date="2024-07" db="EMBL/GenBank/DDBJ databases">
        <authorList>
            <person name="Kim Y.J."/>
            <person name="Jeong J.Y."/>
        </authorList>
    </citation>
    <scope>NUCLEOTIDE SEQUENCE</scope>
    <source>
        <strain evidence="2">GIHE-MW2</strain>
    </source>
</reference>
<name>A0AAU8JHG8_9CYAN</name>
<dbReference type="PANTHER" id="PTHR37525">
    <property type="entry name" value="UPF0175 PROTEIN SSL1255"/>
    <property type="match status" value="1"/>
</dbReference>
<sequence length="81" mass="9171">MSITIPDDIFQSTGMSERELKLEIAVMLYQTEKLTLGNASRLAGMNQLNFQQLLASRNICIHYDVEDLQQDIQTLQALGKI</sequence>
<evidence type="ECO:0000256" key="1">
    <source>
        <dbReference type="ARBA" id="ARBA00005651"/>
    </source>
</evidence>
<organism evidence="2">
    <name type="scientific">Planktothricoides raciborskii GIHE-MW2</name>
    <dbReference type="NCBI Taxonomy" id="2792601"/>
    <lineage>
        <taxon>Bacteria</taxon>
        <taxon>Bacillati</taxon>
        <taxon>Cyanobacteriota</taxon>
        <taxon>Cyanophyceae</taxon>
        <taxon>Oscillatoriophycideae</taxon>
        <taxon>Oscillatoriales</taxon>
        <taxon>Oscillatoriaceae</taxon>
        <taxon>Planktothricoides</taxon>
    </lineage>
</organism>
<dbReference type="InterPro" id="IPR052264">
    <property type="entry name" value="UPF0175_domain"/>
</dbReference>
<dbReference type="Pfam" id="PF03683">
    <property type="entry name" value="UPF0175"/>
    <property type="match status" value="1"/>
</dbReference>